<gene>
    <name evidence="2" type="ORF">FE257_005156</name>
</gene>
<feature type="compositionally biased region" description="Polar residues" evidence="1">
    <location>
        <begin position="167"/>
        <end position="178"/>
    </location>
</feature>
<reference evidence="2" key="2">
    <citation type="submission" date="2020-02" db="EMBL/GenBank/DDBJ databases">
        <authorList>
            <person name="Gilchrist C.L.M."/>
            <person name="Chooi Y.-H."/>
        </authorList>
    </citation>
    <scope>NUCLEOTIDE SEQUENCE</scope>
    <source>
        <strain evidence="2">MST-FP2251</strain>
    </source>
</reference>
<feature type="compositionally biased region" description="Low complexity" evidence="1">
    <location>
        <begin position="432"/>
        <end position="446"/>
    </location>
</feature>
<sequence>MVFLRLSVKVYPHNTHGAVEQARFLLPLVAPETTTLRQAIDLIQERWNALDYGPEPLEVEKLVDDVYPTDDLSLDITAADVWVDYGKARIDRGDQRGTARVIRKLILQDQPSTPSPSPSDRSGVNGVAAVESTVKKEIQAAPSVTQDVNGVVVESVESAEKKEIQADPQSMVTIPGTESDTESDAVSDTETDPDDDSVFVDEGELADEVMVDEESIEDSAEQEAAMEISTSNGDDDTAATGDAAAPAASAVNEDLTNTLDDRKRKKSPENEPESNKQPRVASSSPRPTGTSSPGKLSSDPAPSSPSIRRGGNTPSFVPSRRLSFSEQPPTPPKAGLGLGITRSPPSKRSTSLTKPKIEVAVSTGVARRLFQTDGESTVALTPPPTTSETPLRSALRKEWPSTEKSAIRRSVSFAEDGDAPSTPKPAAKKPAKATPAKPHPKACPATQRDHTFNGEEIKKLELKIAAFERQGFLPHARKLQAMLNERKIMRFNGDKPEAKNWRNYASASDRLAHLQQKLDQSEIKVDSCSTTAAPAETKGGRLPKLPTRTPCRGPLLTPSLEDPFQNNRAPSVGNGKGKKARR</sequence>
<feature type="compositionally biased region" description="Low complexity" evidence="1">
    <location>
        <begin position="282"/>
        <end position="294"/>
    </location>
</feature>
<feature type="compositionally biased region" description="Basic and acidic residues" evidence="1">
    <location>
        <begin position="259"/>
        <end position="276"/>
    </location>
</feature>
<evidence type="ECO:0000313" key="2">
    <source>
        <dbReference type="EMBL" id="KAF9882788.1"/>
    </source>
</evidence>
<feature type="compositionally biased region" description="Polar residues" evidence="1">
    <location>
        <begin position="343"/>
        <end position="353"/>
    </location>
</feature>
<evidence type="ECO:0000313" key="3">
    <source>
        <dbReference type="Proteomes" id="UP001194746"/>
    </source>
</evidence>
<proteinExistence type="predicted"/>
<feature type="compositionally biased region" description="Low complexity" evidence="1">
    <location>
        <begin position="238"/>
        <end position="250"/>
    </location>
</feature>
<evidence type="ECO:0008006" key="4">
    <source>
        <dbReference type="Google" id="ProtNLM"/>
    </source>
</evidence>
<name>A0AAD4CAN4_ASPNN</name>
<dbReference type="AlphaFoldDB" id="A0AAD4CAN4"/>
<dbReference type="Proteomes" id="UP001194746">
    <property type="component" value="Unassembled WGS sequence"/>
</dbReference>
<evidence type="ECO:0000256" key="1">
    <source>
        <dbReference type="SAM" id="MobiDB-lite"/>
    </source>
</evidence>
<comment type="caution">
    <text evidence="2">The sequence shown here is derived from an EMBL/GenBank/DDBJ whole genome shotgun (WGS) entry which is preliminary data.</text>
</comment>
<feature type="compositionally biased region" description="Polar residues" evidence="1">
    <location>
        <begin position="300"/>
        <end position="327"/>
    </location>
</feature>
<dbReference type="EMBL" id="VCAU01000218">
    <property type="protein sequence ID" value="KAF9882788.1"/>
    <property type="molecule type" value="Genomic_DNA"/>
</dbReference>
<keyword evidence="3" id="KW-1185">Reference proteome</keyword>
<accession>A0AAD4CAN4</accession>
<reference evidence="2" key="1">
    <citation type="journal article" date="2019" name="Beilstein J. Org. Chem.">
        <title>Nanangenines: drimane sesquiterpenoids as the dominant metabolite cohort of a novel Australian fungus, Aspergillus nanangensis.</title>
        <authorList>
            <person name="Lacey H.J."/>
            <person name="Gilchrist C.L.M."/>
            <person name="Crombie A."/>
            <person name="Kalaitzis J.A."/>
            <person name="Vuong D."/>
            <person name="Rutledge P.J."/>
            <person name="Turner P."/>
            <person name="Pitt J.I."/>
            <person name="Lacey E."/>
            <person name="Chooi Y.H."/>
            <person name="Piggott A.M."/>
        </authorList>
    </citation>
    <scope>NUCLEOTIDE SEQUENCE</scope>
    <source>
        <strain evidence="2">MST-FP2251</strain>
    </source>
</reference>
<protein>
    <recommendedName>
        <fullName evidence="4">Nucleolar protein Dnt1-like N-terminal domain-containing protein</fullName>
    </recommendedName>
</protein>
<feature type="region of interest" description="Disordered" evidence="1">
    <location>
        <begin position="107"/>
        <end position="126"/>
    </location>
</feature>
<feature type="region of interest" description="Disordered" evidence="1">
    <location>
        <begin position="528"/>
        <end position="582"/>
    </location>
</feature>
<organism evidence="2 3">
    <name type="scientific">Aspergillus nanangensis</name>
    <dbReference type="NCBI Taxonomy" id="2582783"/>
    <lineage>
        <taxon>Eukaryota</taxon>
        <taxon>Fungi</taxon>
        <taxon>Dikarya</taxon>
        <taxon>Ascomycota</taxon>
        <taxon>Pezizomycotina</taxon>
        <taxon>Eurotiomycetes</taxon>
        <taxon>Eurotiomycetidae</taxon>
        <taxon>Eurotiales</taxon>
        <taxon>Aspergillaceae</taxon>
        <taxon>Aspergillus</taxon>
        <taxon>Aspergillus subgen. Circumdati</taxon>
    </lineage>
</organism>
<feature type="compositionally biased region" description="Acidic residues" evidence="1">
    <location>
        <begin position="179"/>
        <end position="221"/>
    </location>
</feature>
<feature type="region of interest" description="Disordered" evidence="1">
    <location>
        <begin position="159"/>
        <end position="451"/>
    </location>
</feature>